<dbReference type="InterPro" id="IPR013785">
    <property type="entry name" value="Aldolase_TIM"/>
</dbReference>
<protein>
    <recommendedName>
        <fullName evidence="4 12">4-hydroxy-tetrahydrodipicolinate synthase</fullName>
        <shortName evidence="12">HTPA synthase</shortName>
        <ecNumber evidence="4 12">4.3.3.7</ecNumber>
    </recommendedName>
</protein>
<sequence>MTFDAERLKGVFTALVTPFRDGKVDTAAFEALVERQIAAGVAGLVTAGTTGEAATLRQDEIDDLVARTVRIARGRVMVIAGAGTNDTLATIEKARRAESSGADGLLVVTPYYNKPSQRGLLQHYGAVADATGLPVMLYSVPGRCGVEIAVETCAALRDRHDNIVAIKEAGGSVERVTRLRRQCGGDFPIHSGDDALTLAFLAAGAVGVTSVVSNVAPEGMVALVRAWQAGDAARALALHEQLAELAEILFIEPNPVPAKAALALEGLANADLRLPLTPMEPANLDRLRGVMHRYRSSGATPLRQGAVGGG</sequence>
<reference evidence="16 17" key="1">
    <citation type="submission" date="2018-12" db="EMBL/GenBank/DDBJ databases">
        <title>Mesorhizobium carbonis sp. nov., isolated from coal mine water.</title>
        <authorList>
            <person name="Xin W."/>
            <person name="Xu Z."/>
            <person name="Xiang F."/>
            <person name="Zhang J."/>
            <person name="Xi L."/>
            <person name="Liu J."/>
        </authorList>
    </citation>
    <scope>NUCLEOTIDE SEQUENCE [LARGE SCALE GENOMIC DNA]</scope>
    <source>
        <strain evidence="16 17">B2.3</strain>
    </source>
</reference>
<name>A0A3R9YQZ4_9HYPH</name>
<evidence type="ECO:0000256" key="8">
    <source>
        <dbReference type="ARBA" id="ARBA00023154"/>
    </source>
</evidence>
<comment type="similarity">
    <text evidence="3 12 13">Belongs to the DapA family.</text>
</comment>
<evidence type="ECO:0000256" key="11">
    <source>
        <dbReference type="ARBA" id="ARBA00047836"/>
    </source>
</evidence>
<dbReference type="Pfam" id="PF00701">
    <property type="entry name" value="DHDPS"/>
    <property type="match status" value="1"/>
</dbReference>
<dbReference type="Proteomes" id="UP000278398">
    <property type="component" value="Unassembled WGS sequence"/>
</dbReference>
<evidence type="ECO:0000256" key="10">
    <source>
        <dbReference type="ARBA" id="ARBA00023270"/>
    </source>
</evidence>
<comment type="subcellular location">
    <subcellularLocation>
        <location evidence="12">Cytoplasm</location>
    </subcellularLocation>
</comment>
<dbReference type="GO" id="GO:0005829">
    <property type="term" value="C:cytosol"/>
    <property type="evidence" value="ECO:0007669"/>
    <property type="project" value="TreeGrafter"/>
</dbReference>
<gene>
    <name evidence="12" type="primary">dapA</name>
    <name evidence="16" type="ORF">EJC49_17935</name>
</gene>
<evidence type="ECO:0000256" key="2">
    <source>
        <dbReference type="ARBA" id="ARBA00005120"/>
    </source>
</evidence>
<feature type="active site" description="Proton donor/acceptor" evidence="12 14">
    <location>
        <position position="138"/>
    </location>
</feature>
<evidence type="ECO:0000256" key="3">
    <source>
        <dbReference type="ARBA" id="ARBA00007592"/>
    </source>
</evidence>
<comment type="subunit">
    <text evidence="12">Homotetramer; dimer of dimers.</text>
</comment>
<feature type="site" description="Part of a proton relay during catalysis" evidence="12">
    <location>
        <position position="49"/>
    </location>
</feature>
<dbReference type="PROSITE" id="PS00665">
    <property type="entry name" value="DHDPS_1"/>
    <property type="match status" value="1"/>
</dbReference>
<dbReference type="InterPro" id="IPR020624">
    <property type="entry name" value="Schiff_base-form_aldolases_CS"/>
</dbReference>
<dbReference type="GO" id="GO:0008840">
    <property type="term" value="F:4-hydroxy-tetrahydrodipicolinate synthase activity"/>
    <property type="evidence" value="ECO:0007669"/>
    <property type="project" value="UniProtKB-UniRule"/>
</dbReference>
<comment type="catalytic activity">
    <reaction evidence="11 12">
        <text>L-aspartate 4-semialdehyde + pyruvate = (2S,4S)-4-hydroxy-2,3,4,5-tetrahydrodipicolinate + H2O + H(+)</text>
        <dbReference type="Rhea" id="RHEA:34171"/>
        <dbReference type="ChEBI" id="CHEBI:15361"/>
        <dbReference type="ChEBI" id="CHEBI:15377"/>
        <dbReference type="ChEBI" id="CHEBI:15378"/>
        <dbReference type="ChEBI" id="CHEBI:67139"/>
        <dbReference type="ChEBI" id="CHEBI:537519"/>
        <dbReference type="EC" id="4.3.3.7"/>
    </reaction>
</comment>
<accession>A0A3R9YQZ4</accession>
<dbReference type="UniPathway" id="UPA00034">
    <property type="reaction ID" value="UER00017"/>
</dbReference>
<dbReference type="GO" id="GO:0019877">
    <property type="term" value="P:diaminopimelate biosynthetic process"/>
    <property type="evidence" value="ECO:0007669"/>
    <property type="project" value="UniProtKB-UniRule"/>
</dbReference>
<dbReference type="Gene3D" id="3.20.20.70">
    <property type="entry name" value="Aldolase class I"/>
    <property type="match status" value="1"/>
</dbReference>
<evidence type="ECO:0000256" key="4">
    <source>
        <dbReference type="ARBA" id="ARBA00012086"/>
    </source>
</evidence>
<proteinExistence type="inferred from homology"/>
<dbReference type="OrthoDB" id="9782828at2"/>
<keyword evidence="5 12" id="KW-0963">Cytoplasm</keyword>
<keyword evidence="7 12" id="KW-0220">Diaminopimelate biosynthesis</keyword>
<evidence type="ECO:0000256" key="1">
    <source>
        <dbReference type="ARBA" id="ARBA00003294"/>
    </source>
</evidence>
<keyword evidence="8 12" id="KW-0457">Lysine biosynthesis</keyword>
<keyword evidence="10 12" id="KW-0704">Schiff base</keyword>
<dbReference type="PANTHER" id="PTHR12128:SF66">
    <property type="entry name" value="4-HYDROXY-2-OXOGLUTARATE ALDOLASE, MITOCHONDRIAL"/>
    <property type="match status" value="1"/>
</dbReference>
<dbReference type="SMART" id="SM01130">
    <property type="entry name" value="DHDPS"/>
    <property type="match status" value="1"/>
</dbReference>
<dbReference type="PIRSF" id="PIRSF001365">
    <property type="entry name" value="DHDPS"/>
    <property type="match status" value="1"/>
</dbReference>
<dbReference type="GO" id="GO:0009089">
    <property type="term" value="P:lysine biosynthetic process via diaminopimelate"/>
    <property type="evidence" value="ECO:0007669"/>
    <property type="project" value="UniProtKB-UniRule"/>
</dbReference>
<evidence type="ECO:0000313" key="17">
    <source>
        <dbReference type="Proteomes" id="UP000278398"/>
    </source>
</evidence>
<keyword evidence="9 12" id="KW-0456">Lyase</keyword>
<dbReference type="EC" id="4.3.3.7" evidence="4 12"/>
<evidence type="ECO:0000256" key="15">
    <source>
        <dbReference type="PIRSR" id="PIRSR001365-2"/>
    </source>
</evidence>
<feature type="binding site" evidence="12">
    <location>
        <position position="209"/>
    </location>
    <ligand>
        <name>pyruvate</name>
        <dbReference type="ChEBI" id="CHEBI:15361"/>
    </ligand>
</feature>
<dbReference type="CDD" id="cd00950">
    <property type="entry name" value="DHDPS"/>
    <property type="match status" value="1"/>
</dbReference>
<evidence type="ECO:0000256" key="12">
    <source>
        <dbReference type="HAMAP-Rule" id="MF_00418"/>
    </source>
</evidence>
<keyword evidence="6 12" id="KW-0028">Amino-acid biosynthesis</keyword>
<evidence type="ECO:0000256" key="14">
    <source>
        <dbReference type="PIRSR" id="PIRSR001365-1"/>
    </source>
</evidence>
<feature type="binding site" evidence="12 15">
    <location>
        <position position="50"/>
    </location>
    <ligand>
        <name>pyruvate</name>
        <dbReference type="ChEBI" id="CHEBI:15361"/>
    </ligand>
</feature>
<evidence type="ECO:0000313" key="16">
    <source>
        <dbReference type="EMBL" id="RST84962.1"/>
    </source>
</evidence>
<evidence type="ECO:0000256" key="6">
    <source>
        <dbReference type="ARBA" id="ARBA00022605"/>
    </source>
</evidence>
<comment type="pathway">
    <text evidence="2 12">Amino-acid biosynthesis; L-lysine biosynthesis via DAP pathway; (S)-tetrahydrodipicolinate from L-aspartate: step 3/4.</text>
</comment>
<feature type="site" description="Part of a proton relay during catalysis" evidence="12">
    <location>
        <position position="112"/>
    </location>
</feature>
<evidence type="ECO:0000256" key="9">
    <source>
        <dbReference type="ARBA" id="ARBA00023239"/>
    </source>
</evidence>
<comment type="caution">
    <text evidence="12">Was originally thought to be a dihydrodipicolinate synthase (DHDPS), catalyzing the condensation of (S)-aspartate-beta-semialdehyde [(S)-ASA] and pyruvate to dihydrodipicolinate (DHDP). However, it was shown in E.coli that the product of the enzymatic reaction is not dihydrodipicolinate but in fact (4S)-4-hydroxy-2,3,4,5-tetrahydro-(2S)-dipicolinic acid (HTPA), and that the consecutive dehydration reaction leading to DHDP is not spontaneous but catalyzed by DapB.</text>
</comment>
<dbReference type="InterPro" id="IPR005263">
    <property type="entry name" value="DapA"/>
</dbReference>
<evidence type="ECO:0000256" key="13">
    <source>
        <dbReference type="PIRNR" id="PIRNR001365"/>
    </source>
</evidence>
<evidence type="ECO:0000256" key="5">
    <source>
        <dbReference type="ARBA" id="ARBA00022490"/>
    </source>
</evidence>
<dbReference type="PANTHER" id="PTHR12128">
    <property type="entry name" value="DIHYDRODIPICOLINATE SYNTHASE"/>
    <property type="match status" value="1"/>
</dbReference>
<dbReference type="InterPro" id="IPR002220">
    <property type="entry name" value="DapA-like"/>
</dbReference>
<comment type="function">
    <text evidence="1 12">Catalyzes the condensation of (S)-aspartate-beta-semialdehyde [(S)-ASA] and pyruvate to 4-hydroxy-tetrahydrodipicolinate (HTPA).</text>
</comment>
<dbReference type="PRINTS" id="PR00146">
    <property type="entry name" value="DHPICSNTHASE"/>
</dbReference>
<dbReference type="EMBL" id="RWKW01000070">
    <property type="protein sequence ID" value="RST84962.1"/>
    <property type="molecule type" value="Genomic_DNA"/>
</dbReference>
<dbReference type="RefSeq" id="WP_126701310.1">
    <property type="nucleotide sequence ID" value="NZ_RWKW01000070.1"/>
</dbReference>
<dbReference type="AlphaFoldDB" id="A0A3R9YQZ4"/>
<evidence type="ECO:0000256" key="7">
    <source>
        <dbReference type="ARBA" id="ARBA00022915"/>
    </source>
</evidence>
<dbReference type="SUPFAM" id="SSF51569">
    <property type="entry name" value="Aldolase"/>
    <property type="match status" value="1"/>
</dbReference>
<comment type="caution">
    <text evidence="16">The sequence shown here is derived from an EMBL/GenBank/DDBJ whole genome shotgun (WGS) entry which is preliminary data.</text>
</comment>
<keyword evidence="17" id="KW-1185">Reference proteome</keyword>
<feature type="active site" description="Schiff-base intermediate with substrate" evidence="12 14">
    <location>
        <position position="167"/>
    </location>
</feature>
<organism evidence="16 17">
    <name type="scientific">Aquibium carbonis</name>
    <dbReference type="NCBI Taxonomy" id="2495581"/>
    <lineage>
        <taxon>Bacteria</taxon>
        <taxon>Pseudomonadati</taxon>
        <taxon>Pseudomonadota</taxon>
        <taxon>Alphaproteobacteria</taxon>
        <taxon>Hyphomicrobiales</taxon>
        <taxon>Phyllobacteriaceae</taxon>
        <taxon>Aquibium</taxon>
    </lineage>
</organism>
<dbReference type="HAMAP" id="MF_00418">
    <property type="entry name" value="DapA"/>
    <property type="match status" value="1"/>
</dbReference>
<dbReference type="NCBIfam" id="TIGR00674">
    <property type="entry name" value="dapA"/>
    <property type="match status" value="1"/>
</dbReference>